<dbReference type="Proteomes" id="UP000334340">
    <property type="component" value="Unassembled WGS sequence"/>
</dbReference>
<dbReference type="InterPro" id="IPR017932">
    <property type="entry name" value="GATase_2_dom"/>
</dbReference>
<dbReference type="InterPro" id="IPR033738">
    <property type="entry name" value="AsnB_N"/>
</dbReference>
<dbReference type="PANTHER" id="PTHR43284:SF1">
    <property type="entry name" value="ASPARAGINE SYNTHETASE"/>
    <property type="match status" value="1"/>
</dbReference>
<evidence type="ECO:0000256" key="5">
    <source>
        <dbReference type="ARBA" id="ARBA00022840"/>
    </source>
</evidence>
<evidence type="ECO:0000256" key="1">
    <source>
        <dbReference type="ARBA" id="ARBA00005187"/>
    </source>
</evidence>
<comment type="similarity">
    <text evidence="2">Belongs to the asparagine synthetase family.</text>
</comment>
<dbReference type="GO" id="GO:0005829">
    <property type="term" value="C:cytosol"/>
    <property type="evidence" value="ECO:0007669"/>
    <property type="project" value="TreeGrafter"/>
</dbReference>
<organism evidence="11 12">
    <name type="scientific">Candidatus Methylomirabilis lanthanidiphila</name>
    <dbReference type="NCBI Taxonomy" id="2211376"/>
    <lineage>
        <taxon>Bacteria</taxon>
        <taxon>Candidatus Methylomirabilota</taxon>
        <taxon>Candidatus Methylomirabilia</taxon>
        <taxon>Candidatus Methylomirabilales</taxon>
        <taxon>Candidatus Methylomirabilaceae</taxon>
        <taxon>Candidatus Methylomirabilis</taxon>
    </lineage>
</organism>
<dbReference type="PANTHER" id="PTHR43284">
    <property type="entry name" value="ASPARAGINE SYNTHETASE (GLUTAMINE-HYDROLYZING)"/>
    <property type="match status" value="1"/>
</dbReference>
<feature type="binding site" evidence="8">
    <location>
        <position position="226"/>
    </location>
    <ligand>
        <name>ATP</name>
        <dbReference type="ChEBI" id="CHEBI:30616"/>
    </ligand>
</feature>
<dbReference type="InterPro" id="IPR029055">
    <property type="entry name" value="Ntn_hydrolases_N"/>
</dbReference>
<evidence type="ECO:0000313" key="12">
    <source>
        <dbReference type="Proteomes" id="UP000334340"/>
    </source>
</evidence>
<dbReference type="PIRSF" id="PIRSF001589">
    <property type="entry name" value="Asn_synthetase_glu-h"/>
    <property type="match status" value="1"/>
</dbReference>
<accession>A0A564ZHJ7</accession>
<keyword evidence="11" id="KW-0436">Ligase</keyword>
<evidence type="ECO:0000259" key="10">
    <source>
        <dbReference type="PROSITE" id="PS51278"/>
    </source>
</evidence>
<evidence type="ECO:0000256" key="9">
    <source>
        <dbReference type="PIRSR" id="PIRSR001589-3"/>
    </source>
</evidence>
<evidence type="ECO:0000256" key="2">
    <source>
        <dbReference type="ARBA" id="ARBA00005752"/>
    </source>
</evidence>
<evidence type="ECO:0000256" key="7">
    <source>
        <dbReference type="ARBA" id="ARBA00048741"/>
    </source>
</evidence>
<dbReference type="AlphaFoldDB" id="A0A564ZHJ7"/>
<dbReference type="SUPFAM" id="SSF52402">
    <property type="entry name" value="Adenine nucleotide alpha hydrolases-like"/>
    <property type="match status" value="1"/>
</dbReference>
<sequence>MLDPETGNAIVFNGEIYNFQALRKECEAVGDSFRSNSDTEVIVALYRRHGVACVNKLRGMFAFVIWDDANKRVFLARDRVGKKPLNYAIVNGGIIFCSEIDPLSRHPAVSREMDLEGLELYLQLQYIPAPWTIYKSIRKLPPAHYAIFDRNGFKTECYWDVDYTKKIAISEQDALDGLEEKLTEAVRLRMIADVPLGALLSGGVDSSVVVALMAKLSGEPIRTYSIGFREEAFNELPFAEQAAKICGTAHHSEIVEGDVTHLVPALARHYGEPFADHSAVPSFFVCRTARRHVTVAMNGDGGDELLGGYPRYYLSPLQIRMGSVVPDILSASALTVLATRLSTVTSIPERAIRKMVIEYGWPELRAVPIKNEFWNDCERTIILGKHASRTLLSCWRSTYFAKAVEQAANPVDRMLWYDNHTYLSGCLLPKMDIASMHCGLETRSPLLDHKVIEYCAALPVEFKVKNRVGKYLLKKLAERYFPASFVHRRKMGFGIPLGEWLRGPLRPALDATLRNPKLMAPLDWPLIETILNEFFRTQIDHSKRLWALYMYGAWRQHCLNDDIDYKE</sequence>
<dbReference type="CDD" id="cd00712">
    <property type="entry name" value="AsnB"/>
    <property type="match status" value="1"/>
</dbReference>
<dbReference type="InterPro" id="IPR014729">
    <property type="entry name" value="Rossmann-like_a/b/a_fold"/>
</dbReference>
<dbReference type="EMBL" id="CABIKM010000017">
    <property type="protein sequence ID" value="VUZ84764.1"/>
    <property type="molecule type" value="Genomic_DNA"/>
</dbReference>
<evidence type="ECO:0000256" key="3">
    <source>
        <dbReference type="ARBA" id="ARBA00012737"/>
    </source>
</evidence>
<dbReference type="InterPro" id="IPR001962">
    <property type="entry name" value="Asn_synthase"/>
</dbReference>
<evidence type="ECO:0000256" key="4">
    <source>
        <dbReference type="ARBA" id="ARBA00022741"/>
    </source>
</evidence>
<comment type="catalytic activity">
    <reaction evidence="7">
        <text>L-aspartate + L-glutamine + ATP + H2O = L-asparagine + L-glutamate + AMP + diphosphate + H(+)</text>
        <dbReference type="Rhea" id="RHEA:12228"/>
        <dbReference type="ChEBI" id="CHEBI:15377"/>
        <dbReference type="ChEBI" id="CHEBI:15378"/>
        <dbReference type="ChEBI" id="CHEBI:29985"/>
        <dbReference type="ChEBI" id="CHEBI:29991"/>
        <dbReference type="ChEBI" id="CHEBI:30616"/>
        <dbReference type="ChEBI" id="CHEBI:33019"/>
        <dbReference type="ChEBI" id="CHEBI:58048"/>
        <dbReference type="ChEBI" id="CHEBI:58359"/>
        <dbReference type="ChEBI" id="CHEBI:456215"/>
        <dbReference type="EC" id="6.3.5.4"/>
    </reaction>
</comment>
<dbReference type="GO" id="GO:0004066">
    <property type="term" value="F:asparagine synthase (glutamine-hydrolyzing) activity"/>
    <property type="evidence" value="ECO:0007669"/>
    <property type="project" value="UniProtKB-EC"/>
</dbReference>
<keyword evidence="5 8" id="KW-0067">ATP-binding</keyword>
<feature type="site" description="Important for beta-aspartyl-AMP intermediate formation" evidence="9">
    <location>
        <position position="300"/>
    </location>
</feature>
<name>A0A564ZHJ7_9BACT</name>
<dbReference type="Pfam" id="PF00733">
    <property type="entry name" value="Asn_synthase"/>
    <property type="match status" value="1"/>
</dbReference>
<dbReference type="InterPro" id="IPR006426">
    <property type="entry name" value="Asn_synth_AEB"/>
</dbReference>
<dbReference type="InterPro" id="IPR051786">
    <property type="entry name" value="ASN_synthetase/amidase"/>
</dbReference>
<keyword evidence="6" id="KW-0315">Glutamine amidotransferase</keyword>
<dbReference type="Gene3D" id="3.60.20.10">
    <property type="entry name" value="Glutamine Phosphoribosylpyrophosphate, subunit 1, domain 1"/>
    <property type="match status" value="1"/>
</dbReference>
<evidence type="ECO:0000256" key="8">
    <source>
        <dbReference type="PIRSR" id="PIRSR001589-2"/>
    </source>
</evidence>
<dbReference type="PROSITE" id="PS51278">
    <property type="entry name" value="GATASE_TYPE_2"/>
    <property type="match status" value="1"/>
</dbReference>
<dbReference type="Gene3D" id="3.40.50.620">
    <property type="entry name" value="HUPs"/>
    <property type="match status" value="1"/>
</dbReference>
<comment type="pathway">
    <text evidence="1">Amino-acid biosynthesis; L-asparagine biosynthesis; L-asparagine from L-aspartate (L-Gln route): step 1/1.</text>
</comment>
<keyword evidence="12" id="KW-1185">Reference proteome</keyword>
<gene>
    <name evidence="11" type="primary">asnB_1</name>
    <name evidence="11" type="ORF">MELA_01138</name>
</gene>
<dbReference type="NCBIfam" id="TIGR01536">
    <property type="entry name" value="asn_synth_AEB"/>
    <property type="match status" value="1"/>
</dbReference>
<proteinExistence type="inferred from homology"/>
<dbReference type="Pfam" id="PF13537">
    <property type="entry name" value="GATase_7"/>
    <property type="match status" value="1"/>
</dbReference>
<keyword evidence="4 8" id="KW-0547">Nucleotide-binding</keyword>
<dbReference type="CDD" id="cd01991">
    <property type="entry name" value="Asn_synthase_B_C"/>
    <property type="match status" value="1"/>
</dbReference>
<feature type="binding site" evidence="8">
    <location>
        <position position="199"/>
    </location>
    <ligand>
        <name>ATP</name>
        <dbReference type="ChEBI" id="CHEBI:30616"/>
    </ligand>
</feature>
<feature type="domain" description="Glutamine amidotransferase type-2" evidence="10">
    <location>
        <begin position="1"/>
        <end position="151"/>
    </location>
</feature>
<evidence type="ECO:0000256" key="6">
    <source>
        <dbReference type="ARBA" id="ARBA00022962"/>
    </source>
</evidence>
<dbReference type="GO" id="GO:0006529">
    <property type="term" value="P:asparagine biosynthetic process"/>
    <property type="evidence" value="ECO:0007669"/>
    <property type="project" value="InterPro"/>
</dbReference>
<protein>
    <recommendedName>
        <fullName evidence="3">asparagine synthase (glutamine-hydrolyzing)</fullName>
        <ecNumber evidence="3">6.3.5.4</ecNumber>
    </recommendedName>
</protein>
<feature type="binding site" evidence="8">
    <location>
        <position position="38"/>
    </location>
    <ligand>
        <name>L-glutamine</name>
        <dbReference type="ChEBI" id="CHEBI:58359"/>
    </ligand>
</feature>
<reference evidence="11 12" key="1">
    <citation type="submission" date="2019-07" db="EMBL/GenBank/DDBJ databases">
        <authorList>
            <person name="Cremers G."/>
        </authorList>
    </citation>
    <scope>NUCLEOTIDE SEQUENCE [LARGE SCALE GENOMIC DNA]</scope>
</reference>
<dbReference type="SUPFAM" id="SSF56235">
    <property type="entry name" value="N-terminal nucleophile aminohydrolases (Ntn hydrolases)"/>
    <property type="match status" value="1"/>
</dbReference>
<dbReference type="EC" id="6.3.5.4" evidence="3"/>
<evidence type="ECO:0000313" key="11">
    <source>
        <dbReference type="EMBL" id="VUZ84764.1"/>
    </source>
</evidence>
<dbReference type="GO" id="GO:0005524">
    <property type="term" value="F:ATP binding"/>
    <property type="evidence" value="ECO:0007669"/>
    <property type="project" value="UniProtKB-KW"/>
</dbReference>